<dbReference type="PANTHER" id="PTHR40788">
    <property type="entry name" value="CLR5 DOMAIN-CONTAINING PROTEIN-RELATED"/>
    <property type="match status" value="1"/>
</dbReference>
<accession>A0A7H8RBN3</accession>
<dbReference type="Proteomes" id="UP000509510">
    <property type="component" value="Chromosome VI"/>
</dbReference>
<keyword evidence="3" id="KW-1185">Reference proteome</keyword>
<evidence type="ECO:0000313" key="2">
    <source>
        <dbReference type="EMBL" id="QKX63844.1"/>
    </source>
</evidence>
<organism evidence="2 3">
    <name type="scientific">Talaromyces rugulosus</name>
    <name type="common">Penicillium rugulosum</name>
    <dbReference type="NCBI Taxonomy" id="121627"/>
    <lineage>
        <taxon>Eukaryota</taxon>
        <taxon>Fungi</taxon>
        <taxon>Dikarya</taxon>
        <taxon>Ascomycota</taxon>
        <taxon>Pezizomycotina</taxon>
        <taxon>Eurotiomycetes</taxon>
        <taxon>Eurotiomycetidae</taxon>
        <taxon>Eurotiales</taxon>
        <taxon>Trichocomaceae</taxon>
        <taxon>Talaromyces</taxon>
        <taxon>Talaromyces sect. Islandici</taxon>
    </lineage>
</organism>
<sequence>MPPFFEPVDPNFTQYIAPCDCADCEQSFYNLEELHWYRGRVSDEDAKQIISQYVCEADKDRRYLAQHIVAFGSTIINRWKKKSRQKREQCLQEAAPDLCKENWISIRYHIKEWMCEYNLHTKKPCRKPVVRSHLLLNWLSVEALVNNPLMLLALLHYRTAYSPADWATWDDSRLGFSWRMANFDVDFSTKCVIMHGLRYGEMVDWHPVPAHRGDILGFPKARLILEGQAHLMRTLRSIVENILEGVDTSKPMFSDKWTNMTGAGFSHTNEVELWTAYTNPGFSAPPSFSIENMVAIAQTRLEAEADHLRFLQASPAYMRRHVKTLMQGEYYKSMRSVQVGILITEEIFYSVRLYLEWEGVKLECKNVKQIYNRMRDSIHRGQILPRAFDRAIGALEVRIINAVNSQAEHICTIMRHSPGISRYFENSSEKKSPANLKAAQPGLPLTKLFEQDPLAWCLFQMTGRPDDRNVFDHAMLLNFLESHLAKSDTRERARVDEVLYKRLSDLAAAHQILFSVRLHRPQNTMREAWEILETEDRLAWKILNIGTYHKEMVREFDNSKKLAELIVSNFLDAPGPVRQKNEAWLTQSQNVRKALELFWEGMRTSYKKLLKTTRLNEHEIWQYMEVVSVNLTTEYAEEVEAERQRMIEQIQRASMPAAINVQNEWRSTDAHETSKPVKVEPRAKTKSRPAEQPLSSVEEVDREVATLDIQTKGTPVSKRAFEVLGLMFPTTAEETQKGVRWDLFVHMMVDMGFLARGGGGSAVVFEKLDISSSNTRSKIVFHKPHPDPKIDPIILQSMGKRMARWFGWHSGLFVLKEKVL</sequence>
<dbReference type="AlphaFoldDB" id="A0A7H8RBN3"/>
<feature type="region of interest" description="Disordered" evidence="1">
    <location>
        <begin position="667"/>
        <end position="696"/>
    </location>
</feature>
<dbReference type="PANTHER" id="PTHR40788:SF2">
    <property type="entry name" value="CLR5 DOMAIN-CONTAINING PROTEIN"/>
    <property type="match status" value="1"/>
</dbReference>
<dbReference type="EMBL" id="CP055903">
    <property type="protein sequence ID" value="QKX63844.1"/>
    <property type="molecule type" value="Genomic_DNA"/>
</dbReference>
<dbReference type="KEGG" id="trg:TRUGW13939_11015"/>
<name>A0A7H8RBN3_TALRU</name>
<dbReference type="OrthoDB" id="2922289at2759"/>
<feature type="compositionally biased region" description="Basic and acidic residues" evidence="1">
    <location>
        <begin position="667"/>
        <end position="683"/>
    </location>
</feature>
<protein>
    <submittedName>
        <fullName evidence="2">Uncharacterized protein</fullName>
    </submittedName>
</protein>
<gene>
    <name evidence="2" type="ORF">TRUGW13939_11015</name>
</gene>
<dbReference type="RefSeq" id="XP_035350018.1">
    <property type="nucleotide sequence ID" value="XM_035494125.1"/>
</dbReference>
<reference evidence="3" key="1">
    <citation type="submission" date="2020-06" db="EMBL/GenBank/DDBJ databases">
        <title>A chromosome-scale genome assembly of Talaromyces rugulosus W13939.</title>
        <authorList>
            <person name="Wang B."/>
            <person name="Guo L."/>
            <person name="Ye K."/>
            <person name="Wang L."/>
        </authorList>
    </citation>
    <scope>NUCLEOTIDE SEQUENCE [LARGE SCALE GENOMIC DNA]</scope>
    <source>
        <strain evidence="3">W13939</strain>
    </source>
</reference>
<proteinExistence type="predicted"/>
<dbReference type="GeneID" id="55998494"/>
<evidence type="ECO:0000313" key="3">
    <source>
        <dbReference type="Proteomes" id="UP000509510"/>
    </source>
</evidence>
<evidence type="ECO:0000256" key="1">
    <source>
        <dbReference type="SAM" id="MobiDB-lite"/>
    </source>
</evidence>